<comment type="caution">
    <text evidence="3">The sequence shown here is derived from an EMBL/GenBank/DDBJ whole genome shotgun (WGS) entry which is preliminary data.</text>
</comment>
<keyword evidence="4" id="KW-1185">Reference proteome</keyword>
<keyword evidence="2" id="KW-0732">Signal</keyword>
<protein>
    <submittedName>
        <fullName evidence="3">Uncharacterized protein</fullName>
    </submittedName>
</protein>
<evidence type="ECO:0000256" key="2">
    <source>
        <dbReference type="SAM" id="SignalP"/>
    </source>
</evidence>
<organism evidence="3 4">
    <name type="scientific">Stephanodiscus triporus</name>
    <dbReference type="NCBI Taxonomy" id="2934178"/>
    <lineage>
        <taxon>Eukaryota</taxon>
        <taxon>Sar</taxon>
        <taxon>Stramenopiles</taxon>
        <taxon>Ochrophyta</taxon>
        <taxon>Bacillariophyta</taxon>
        <taxon>Coscinodiscophyceae</taxon>
        <taxon>Thalassiosirophycidae</taxon>
        <taxon>Stephanodiscales</taxon>
        <taxon>Stephanodiscaceae</taxon>
        <taxon>Stephanodiscus</taxon>
    </lineage>
</organism>
<evidence type="ECO:0000313" key="3">
    <source>
        <dbReference type="EMBL" id="KAL3775455.1"/>
    </source>
</evidence>
<feature type="signal peptide" evidence="2">
    <location>
        <begin position="1"/>
        <end position="22"/>
    </location>
</feature>
<proteinExistence type="predicted"/>
<dbReference type="PANTHER" id="PTHR38081:SF1">
    <property type="entry name" value="WAP DOMAIN-CONTAINING PROTEIN"/>
    <property type="match status" value="1"/>
</dbReference>
<name>A0ABD3NNR0_9STRA</name>
<reference evidence="3 4" key="1">
    <citation type="submission" date="2024-10" db="EMBL/GenBank/DDBJ databases">
        <title>Updated reference genomes for cyclostephanoid diatoms.</title>
        <authorList>
            <person name="Roberts W.R."/>
            <person name="Alverson A.J."/>
        </authorList>
    </citation>
    <scope>NUCLEOTIDE SEQUENCE [LARGE SCALE GENOMIC DNA]</scope>
    <source>
        <strain evidence="3 4">AJA276-08</strain>
    </source>
</reference>
<dbReference type="EMBL" id="JALLAZ020001411">
    <property type="protein sequence ID" value="KAL3775455.1"/>
    <property type="molecule type" value="Genomic_DNA"/>
</dbReference>
<accession>A0ABD3NNR0</accession>
<evidence type="ECO:0000256" key="1">
    <source>
        <dbReference type="SAM" id="MobiDB-lite"/>
    </source>
</evidence>
<feature type="region of interest" description="Disordered" evidence="1">
    <location>
        <begin position="176"/>
        <end position="197"/>
    </location>
</feature>
<sequence length="485" mass="53021">MSFLHNACVKCALLSFLRGALAYKIIDGTASPGNYIVSESYNSKFTSSDGGTTIDIVCNVPITIQRYSDDLYMEGMQPVGPADVKVLVTSDCAANSNSTPYVPRVTWGDGSVEIIVDGAPPTPPLRYLDSSSYHATWSYENGWCRSWQGQSDGPTPAPPEDEGGEIAELAVEREIVEAGDTDEDKKPRRTTTTTESPSPCNVNVEVLLDACSRDANVSAPMVRVIDAVLNGTDQREDPDDKCVTDLEADILFDESRAYRLIEWTRNALGEHASVASFSAFAIALMTNQAPSDLVEDALGAALDEVRHARTSFGIASRLTGREVRPGALPASEHVFHRDLKAMAMAVAREGCVDETLSALEAAAEVNFIERVLADGADGTKYSSIDRDVLAWIGKELQIIASDERNHAALAWRTLKWLCSIDSHACEDVKAKVLNEDALEEAFRLRFASFRGQTETLEAMTNNWRMIYTVGIDFEAHQKACAYEQK</sequence>
<feature type="chain" id="PRO_5044806987" evidence="2">
    <location>
        <begin position="23"/>
        <end position="485"/>
    </location>
</feature>
<dbReference type="PANTHER" id="PTHR38081">
    <property type="entry name" value="WAP DOMAIN-CONTAINING PROTEIN"/>
    <property type="match status" value="1"/>
</dbReference>
<dbReference type="AlphaFoldDB" id="A0ABD3NNR0"/>
<dbReference type="Proteomes" id="UP001530315">
    <property type="component" value="Unassembled WGS sequence"/>
</dbReference>
<gene>
    <name evidence="3" type="ORF">ACHAW5_005021</name>
</gene>
<evidence type="ECO:0000313" key="4">
    <source>
        <dbReference type="Proteomes" id="UP001530315"/>
    </source>
</evidence>